<dbReference type="InterPro" id="IPR056150">
    <property type="entry name" value="WD40_CDC20-Fz"/>
</dbReference>
<keyword evidence="6" id="KW-0498">Mitosis</keyword>
<dbReference type="AlphaFoldDB" id="A0A5N6R5M9"/>
<keyword evidence="12" id="KW-1185">Reference proteome</keyword>
<name>A0A5N6R5M9_9ROSI</name>
<organism evidence="11 12">
    <name type="scientific">Carpinus fangiana</name>
    <dbReference type="NCBI Taxonomy" id="176857"/>
    <lineage>
        <taxon>Eukaryota</taxon>
        <taxon>Viridiplantae</taxon>
        <taxon>Streptophyta</taxon>
        <taxon>Embryophyta</taxon>
        <taxon>Tracheophyta</taxon>
        <taxon>Spermatophyta</taxon>
        <taxon>Magnoliopsida</taxon>
        <taxon>eudicotyledons</taxon>
        <taxon>Gunneridae</taxon>
        <taxon>Pentapetalae</taxon>
        <taxon>rosids</taxon>
        <taxon>fabids</taxon>
        <taxon>Fagales</taxon>
        <taxon>Betulaceae</taxon>
        <taxon>Carpinus</taxon>
    </lineage>
</organism>
<feature type="domain" description="CDC20/Fizzy WD40" evidence="10">
    <location>
        <begin position="146"/>
        <end position="439"/>
    </location>
</feature>
<dbReference type="GO" id="GO:1990757">
    <property type="term" value="F:ubiquitin ligase activator activity"/>
    <property type="evidence" value="ECO:0007669"/>
    <property type="project" value="TreeGrafter"/>
</dbReference>
<evidence type="ECO:0000313" key="12">
    <source>
        <dbReference type="Proteomes" id="UP000327013"/>
    </source>
</evidence>
<evidence type="ECO:0000256" key="8">
    <source>
        <dbReference type="PROSITE-ProRule" id="PRU00221"/>
    </source>
</evidence>
<reference evidence="11 12" key="1">
    <citation type="submission" date="2019-06" db="EMBL/GenBank/DDBJ databases">
        <title>A chromosomal-level reference genome of Carpinus fangiana (Coryloideae, Betulaceae).</title>
        <authorList>
            <person name="Yang X."/>
            <person name="Wang Z."/>
            <person name="Zhang L."/>
            <person name="Hao G."/>
            <person name="Liu J."/>
            <person name="Yang Y."/>
        </authorList>
    </citation>
    <scope>NUCLEOTIDE SEQUENCE [LARGE SCALE GENOMIC DNA]</scope>
    <source>
        <strain evidence="11">Cfa_2016G</strain>
        <tissue evidence="11">Leaf</tissue>
    </source>
</reference>
<feature type="region of interest" description="Disordered" evidence="9">
    <location>
        <begin position="113"/>
        <end position="134"/>
    </location>
</feature>
<evidence type="ECO:0000256" key="5">
    <source>
        <dbReference type="ARBA" id="ARBA00022737"/>
    </source>
</evidence>
<dbReference type="InterPro" id="IPR036322">
    <property type="entry name" value="WD40_repeat_dom_sf"/>
</dbReference>
<dbReference type="GO" id="GO:0010997">
    <property type="term" value="F:anaphase-promoting complex binding"/>
    <property type="evidence" value="ECO:0007669"/>
    <property type="project" value="InterPro"/>
</dbReference>
<dbReference type="OrthoDB" id="10263272at2759"/>
<keyword evidence="5" id="KW-0677">Repeat</keyword>
<protein>
    <recommendedName>
        <fullName evidence="10">CDC20/Fizzy WD40 domain-containing protein</fullName>
    </recommendedName>
</protein>
<dbReference type="GO" id="GO:0016567">
    <property type="term" value="P:protein ubiquitination"/>
    <property type="evidence" value="ECO:0007669"/>
    <property type="project" value="UniProtKB-UniPathway"/>
</dbReference>
<dbReference type="InterPro" id="IPR033010">
    <property type="entry name" value="Cdc20/Fizzy"/>
</dbReference>
<evidence type="ECO:0000256" key="6">
    <source>
        <dbReference type="ARBA" id="ARBA00022776"/>
    </source>
</evidence>
<dbReference type="PROSITE" id="PS50294">
    <property type="entry name" value="WD_REPEATS_REGION"/>
    <property type="match status" value="2"/>
</dbReference>
<dbReference type="InterPro" id="IPR001680">
    <property type="entry name" value="WD40_rpt"/>
</dbReference>
<dbReference type="Proteomes" id="UP000327013">
    <property type="component" value="Chromosome 5"/>
</dbReference>
<dbReference type="PANTHER" id="PTHR19918">
    <property type="entry name" value="CELL DIVISION CYCLE 20 CDC20 FIZZY -RELATED"/>
    <property type="match status" value="1"/>
</dbReference>
<dbReference type="Pfam" id="PF24807">
    <property type="entry name" value="WD40_CDC20-Fz"/>
    <property type="match status" value="1"/>
</dbReference>
<keyword evidence="4" id="KW-0132">Cell division</keyword>
<dbReference type="PANTHER" id="PTHR19918:SF1">
    <property type="entry name" value="FIZZY-RELATED PROTEIN HOMOLOG"/>
    <property type="match status" value="1"/>
</dbReference>
<evidence type="ECO:0000256" key="4">
    <source>
        <dbReference type="ARBA" id="ARBA00022618"/>
    </source>
</evidence>
<dbReference type="InterPro" id="IPR015943">
    <property type="entry name" value="WD40/YVTN_repeat-like_dom_sf"/>
</dbReference>
<dbReference type="PROSITE" id="PS00678">
    <property type="entry name" value="WD_REPEATS_1"/>
    <property type="match status" value="1"/>
</dbReference>
<dbReference type="PROSITE" id="PS50082">
    <property type="entry name" value="WD_REPEATS_2"/>
    <property type="match status" value="3"/>
</dbReference>
<feature type="repeat" description="WD" evidence="8">
    <location>
        <begin position="413"/>
        <end position="449"/>
    </location>
</feature>
<evidence type="ECO:0000256" key="9">
    <source>
        <dbReference type="SAM" id="MobiDB-lite"/>
    </source>
</evidence>
<evidence type="ECO:0000313" key="11">
    <source>
        <dbReference type="EMBL" id="KAE8055218.1"/>
    </source>
</evidence>
<feature type="region of interest" description="Disordered" evidence="9">
    <location>
        <begin position="1"/>
        <end position="43"/>
    </location>
</feature>
<feature type="repeat" description="WD" evidence="8">
    <location>
        <begin position="274"/>
        <end position="315"/>
    </location>
</feature>
<dbReference type="EMBL" id="CM017325">
    <property type="protein sequence ID" value="KAE8055218.1"/>
    <property type="molecule type" value="Genomic_DNA"/>
</dbReference>
<dbReference type="InterPro" id="IPR019775">
    <property type="entry name" value="WD40_repeat_CS"/>
</dbReference>
<evidence type="ECO:0000259" key="10">
    <source>
        <dbReference type="Pfam" id="PF24807"/>
    </source>
</evidence>
<dbReference type="SMART" id="SM00320">
    <property type="entry name" value="WD40"/>
    <property type="match status" value="6"/>
</dbReference>
<dbReference type="GO" id="GO:0005680">
    <property type="term" value="C:anaphase-promoting complex"/>
    <property type="evidence" value="ECO:0007669"/>
    <property type="project" value="TreeGrafter"/>
</dbReference>
<dbReference type="FunFam" id="2.130.10.10:FF:000025">
    <property type="entry name" value="FIZZY-related 2 isoform 1"/>
    <property type="match status" value="1"/>
</dbReference>
<evidence type="ECO:0000256" key="2">
    <source>
        <dbReference type="ARBA" id="ARBA00006445"/>
    </source>
</evidence>
<sequence length="464" mass="51554">MDQRLPSESSELNLTPTRPDEELARSRNIERPFNPNHGRAPSRILSDRFIPSRTGSNFALFHLSPERPGDTDYSRRLRRALFPPPTPENGSDLINPPNRNIFRYQTVTRRPSHSVSLPESYDDNPEVNHSAVNAPRKIPKSPYKILDAPGLQDDFHLNLVDWSMHNVLAVGLGNCVYLWNANSDMVTRLCDLGIDDSVCSVGWAQGGTHLAVGTSNGIVQIWDASCCKKVRSMKGHRSRVGALAWSSTLLSSGSHDKSIFQRDIRAQDNYVSEQRGHNSEVCGLKWSYDDLQLASGGNDNRLLVWNQNSTQPMLRFSEHTAAVKAIAWSPHVHGLLASGGGTEDGCIHFWRTTTNSHLSCIDTGSSVCNLVWSKNVNELVSTHGHTENEIIVWRYPHYPAMSKLATLEGHIDDEVLYLAISPDGRTIVTGAADETLRFWNVFPSSISQSRATETVAPSGRTTIR</sequence>
<accession>A0A5N6R5M9</accession>
<dbReference type="UniPathway" id="UPA00143"/>
<dbReference type="SUPFAM" id="SSF50978">
    <property type="entry name" value="WD40 repeat-like"/>
    <property type="match status" value="1"/>
</dbReference>
<dbReference type="GO" id="GO:1905786">
    <property type="term" value="P:positive regulation of anaphase-promoting complex-dependent catabolic process"/>
    <property type="evidence" value="ECO:0007669"/>
    <property type="project" value="TreeGrafter"/>
</dbReference>
<evidence type="ECO:0000256" key="1">
    <source>
        <dbReference type="ARBA" id="ARBA00004906"/>
    </source>
</evidence>
<proteinExistence type="inferred from homology"/>
<dbReference type="Gene3D" id="2.130.10.10">
    <property type="entry name" value="YVTN repeat-like/Quinoprotein amine dehydrogenase"/>
    <property type="match status" value="1"/>
</dbReference>
<feature type="compositionally biased region" description="Basic and acidic residues" evidence="9">
    <location>
        <begin position="18"/>
        <end position="30"/>
    </location>
</feature>
<keyword evidence="7" id="KW-0131">Cell cycle</keyword>
<feature type="compositionally biased region" description="Polar residues" evidence="9">
    <location>
        <begin position="1"/>
        <end position="16"/>
    </location>
</feature>
<keyword evidence="3 8" id="KW-0853">WD repeat</keyword>
<comment type="similarity">
    <text evidence="2">Belongs to the WD repeat CDC20/Fizzy family.</text>
</comment>
<evidence type="ECO:0000256" key="3">
    <source>
        <dbReference type="ARBA" id="ARBA00022574"/>
    </source>
</evidence>
<feature type="repeat" description="WD" evidence="8">
    <location>
        <begin position="191"/>
        <end position="232"/>
    </location>
</feature>
<comment type="pathway">
    <text evidence="1">Protein modification; protein ubiquitination.</text>
</comment>
<dbReference type="GO" id="GO:0051301">
    <property type="term" value="P:cell division"/>
    <property type="evidence" value="ECO:0007669"/>
    <property type="project" value="UniProtKB-KW"/>
</dbReference>
<dbReference type="GO" id="GO:0031145">
    <property type="term" value="P:anaphase-promoting complex-dependent catabolic process"/>
    <property type="evidence" value="ECO:0007669"/>
    <property type="project" value="TreeGrafter"/>
</dbReference>
<gene>
    <name evidence="11" type="ORF">FH972_012074</name>
</gene>
<evidence type="ECO:0000256" key="7">
    <source>
        <dbReference type="ARBA" id="ARBA00023306"/>
    </source>
</evidence>